<sequence length="1647" mass="184894">MAKPHLLWCLFWAAIFSTAEGQNPNFLIAAPRMLHVGVEENIWVQFEWPPGSKPPAGDVKVEIILQNQINQKNCSRQEILLLNKGNDYTATKSLQLTPQMVAACELNKMQNERYVQLVASCPSVFGKYPKMLNIPVSYKRGYIFIQTDKSIYTPKQKGELINSIQQVHRIRILHMHVHLYVLDSPHVKTRSPITPSLPFITTPGPGIWRINAFYSTAPESNFTAEFEVKQYVLPNFEVKIIPKVPYFLISKKDFSFRIEARYVYGEDVVGTAYVRAGIIDKDGKRTMLKGLEQQVKLDSGIAPIRINKADILSKVSQPEVTLLGFTFYIAASVVESASGILEEKELTNLKFVSSPYKLDLSMTRTYFIPGSPAQIVAVVSRVDGSSPGSVSVELSHAKGEKQKFTTDKNGETTFLINTRGEGGLGVFERASVSFLYMSAEHQVLSPGQAVRVTLKVVKSDPRNVANIHYMVLNKGQILLLRSIKAGDLINIQIQVTSSMIPSFRVIAYYYLGSEIIANSLWLDVADECEGKVILEENAVFRPEESFKLKVETEDLTTVGLVAVDTAVYLLNSKNKLTPDKMFKAMNAYDLGCSAGGGRDYSHVFTDAGLAFTSSAGYSNIQDLGCKVSSRKKRSAEATQLAKDKVNSYSTNDLRKCCSDGITQVNKGMVRDCNKRANRVSALPCRNAFRECCLYAEELRKKYARKTTGLARTQGANDELDFADETDVRIRSAFPESWLWKTVNVNKLYRETVYVPDSITTWEIQAIGMSKGKGFCIAEPLKVTVFKKFHIYMRVPYSIKRFEQIELRPVLYNYLNNSIKVKVLMLKKEEICSPDLYDESSGGQLVTVPGMSAISVPFTIVPLGKTDTEISVLALGEKGISDGVKKILKMEVRLICALIYFIIPFSLSDSTKSIISVHDPLPANMIPDGSFHSTIKVAMESAMNTINSSLSIEGVSGLIRVPRGCAEQTMMLTAPGVYALRYLDHTQKWTLLPPERKREGLDLMEQGISRVMEFKKDDGSYGAWKHRGSSTWLTAFIVKVMSLGRKYIYISVDELRQSADYLSSLQMESGAFKEKMPVIHLDMQGGVTGTNAEVSLTAYVVIALHHSLEALSEKATVVTKIQKAIEYLQQKLGSLSEPYPLAITAYALTLTSHDSFLKDTAYTLLMLNKQGDPKKKEMYFGQKDSSLAIETTAYALMTALLRQDKSSASMLYNWLTQQQNFGGGFKSTQDTVMGLEALSEYWIHTYTEEENAIKVEIISLERQGRKQTISLRNMESAQENLVSGEKTRGRIEKRGHTVLKSYNVIETEKSTCSQLGLEVTLIDVDIIGNEPDNTDYDYDYEEMADEPMDNIAWHDLRMRARREASQPKAKDPTVSYKVCLWKKPTALVSGMAVVDISMLSGFEPNTQDLDMLKESEERYISHYESYPGRILMYYDEVPDDKDNCVTFEAIQKVKISLLQPSSAVAYDFYEPETRCTAFYGAPNKPQFINTLCTGDVCQCAESPCPKKSSILYKVEKELSAKDRKLFACYEPVVMYGKRTCREGWSAFVKLRFCLFLSTGGDESIKAGEVRLFYHSKSCKMRLGLAEYLIMGKDGVTLDNNGNMRYILESNSWVEEMPSEETCATTRLRNRCFELTSFTEDYKSKGCDL</sequence>
<dbReference type="InterPro" id="IPR036595">
    <property type="entry name" value="A-macroglobulin_rcpt-bd_sf"/>
</dbReference>
<dbReference type="PROSITE" id="PS01178">
    <property type="entry name" value="ANAPHYLATOXIN_2"/>
    <property type="match status" value="1"/>
</dbReference>
<dbReference type="Gene3D" id="2.40.50.120">
    <property type="match status" value="1"/>
</dbReference>
<dbReference type="Gene3D" id="2.60.40.1930">
    <property type="match status" value="3"/>
</dbReference>
<dbReference type="InterPro" id="IPR019742">
    <property type="entry name" value="MacrogloblnA2_CS"/>
</dbReference>
<dbReference type="PANTHER" id="PTHR11412:SF86">
    <property type="entry name" value="COMPLEMENT C4-A-RELATED"/>
    <property type="match status" value="1"/>
</dbReference>
<dbReference type="InterPro" id="IPR011625">
    <property type="entry name" value="A2M_N_BRD"/>
</dbReference>
<dbReference type="Pfam" id="PF17791">
    <property type="entry name" value="MG3"/>
    <property type="match status" value="1"/>
</dbReference>
<dbReference type="Gene3D" id="2.60.40.1940">
    <property type="match status" value="1"/>
</dbReference>
<dbReference type="OrthoDB" id="6359008at2759"/>
<dbReference type="SMART" id="SM01359">
    <property type="entry name" value="A2M_N_2"/>
    <property type="match status" value="1"/>
</dbReference>
<evidence type="ECO:0000256" key="4">
    <source>
        <dbReference type="SAM" id="SignalP"/>
    </source>
</evidence>
<dbReference type="SMART" id="SM01360">
    <property type="entry name" value="A2M"/>
    <property type="match status" value="1"/>
</dbReference>
<dbReference type="InterPro" id="IPR047565">
    <property type="entry name" value="Alpha-macroglob_thiol-ester_cl"/>
</dbReference>
<proteinExistence type="predicted"/>
<evidence type="ECO:0000256" key="3">
    <source>
        <dbReference type="ARBA" id="ARBA00023157"/>
    </source>
</evidence>
<evidence type="ECO:0000259" key="5">
    <source>
        <dbReference type="PROSITE" id="PS01178"/>
    </source>
</evidence>
<dbReference type="InterPro" id="IPR000020">
    <property type="entry name" value="Anaphylatoxin/fibulin"/>
</dbReference>
<dbReference type="SMART" id="SM00104">
    <property type="entry name" value="ANATO"/>
    <property type="match status" value="1"/>
</dbReference>
<dbReference type="Pfam" id="PF07703">
    <property type="entry name" value="A2M_BRD"/>
    <property type="match status" value="1"/>
</dbReference>
<dbReference type="Proteomes" id="UP000694569">
    <property type="component" value="Unplaced"/>
</dbReference>
<dbReference type="GO" id="GO:0006956">
    <property type="term" value="P:complement activation"/>
    <property type="evidence" value="ECO:0007669"/>
    <property type="project" value="TreeGrafter"/>
</dbReference>
<organism evidence="6 7">
    <name type="scientific">Leptobrachium leishanense</name>
    <name type="common">Leishan spiny toad</name>
    <dbReference type="NCBI Taxonomy" id="445787"/>
    <lineage>
        <taxon>Eukaryota</taxon>
        <taxon>Metazoa</taxon>
        <taxon>Chordata</taxon>
        <taxon>Craniata</taxon>
        <taxon>Vertebrata</taxon>
        <taxon>Euteleostomi</taxon>
        <taxon>Amphibia</taxon>
        <taxon>Batrachia</taxon>
        <taxon>Anura</taxon>
        <taxon>Pelobatoidea</taxon>
        <taxon>Megophryidae</taxon>
        <taxon>Leptobrachium</taxon>
    </lineage>
</organism>
<dbReference type="SMART" id="SM01419">
    <property type="entry name" value="Thiol-ester_cl"/>
    <property type="match status" value="1"/>
</dbReference>
<dbReference type="Gene3D" id="2.60.40.690">
    <property type="entry name" value="Alpha-macroglobulin, receptor-binding domain"/>
    <property type="match status" value="1"/>
</dbReference>
<dbReference type="SUPFAM" id="SSF49410">
    <property type="entry name" value="Alpha-macroglobulin receptor domain"/>
    <property type="match status" value="1"/>
</dbReference>
<reference evidence="6" key="1">
    <citation type="submission" date="2025-08" db="UniProtKB">
        <authorList>
            <consortium name="Ensembl"/>
        </authorList>
    </citation>
    <scope>IDENTIFICATION</scope>
</reference>
<dbReference type="Pfam" id="PF01821">
    <property type="entry name" value="ANATO"/>
    <property type="match status" value="1"/>
</dbReference>
<dbReference type="FunFam" id="2.60.40.10:FF:000155">
    <property type="entry name" value="complement C3 isoform X1"/>
    <property type="match status" value="1"/>
</dbReference>
<dbReference type="InterPro" id="IPR041555">
    <property type="entry name" value="MG3"/>
</dbReference>
<keyword evidence="2" id="KW-0964">Secreted</keyword>
<dbReference type="SMART" id="SM00643">
    <property type="entry name" value="C345C"/>
    <property type="match status" value="1"/>
</dbReference>
<dbReference type="FunFam" id="2.60.40.1940:FF:000001">
    <property type="entry name" value="Complement component C3"/>
    <property type="match status" value="1"/>
</dbReference>
<dbReference type="Gene3D" id="2.60.40.10">
    <property type="entry name" value="Immunoglobulins"/>
    <property type="match status" value="2"/>
</dbReference>
<dbReference type="Pfam" id="PF01759">
    <property type="entry name" value="NTR"/>
    <property type="match status" value="1"/>
</dbReference>
<dbReference type="InterPro" id="IPR001599">
    <property type="entry name" value="Macroglobln_a2"/>
</dbReference>
<evidence type="ECO:0000256" key="1">
    <source>
        <dbReference type="ARBA" id="ARBA00004613"/>
    </source>
</evidence>
<dbReference type="Pfam" id="PF07677">
    <property type="entry name" value="A2M_recep"/>
    <property type="match status" value="1"/>
</dbReference>
<dbReference type="InterPro" id="IPR018933">
    <property type="entry name" value="Netrin_module_non-TIMP"/>
</dbReference>
<accession>A0A8C5PND4</accession>
<dbReference type="InterPro" id="IPR013783">
    <property type="entry name" value="Ig-like_fold"/>
</dbReference>
<dbReference type="InterPro" id="IPR008993">
    <property type="entry name" value="TIMP-like_OB-fold"/>
</dbReference>
<evidence type="ECO:0000313" key="6">
    <source>
        <dbReference type="Ensembl" id="ENSLLEP00000025279.1"/>
    </source>
</evidence>
<evidence type="ECO:0000256" key="2">
    <source>
        <dbReference type="ARBA" id="ARBA00022525"/>
    </source>
</evidence>
<reference evidence="6" key="2">
    <citation type="submission" date="2025-09" db="UniProtKB">
        <authorList>
            <consortium name="Ensembl"/>
        </authorList>
    </citation>
    <scope>IDENTIFICATION</scope>
</reference>
<dbReference type="CDD" id="cd02896">
    <property type="entry name" value="complement_C3_C4_C5"/>
    <property type="match status" value="1"/>
</dbReference>
<dbReference type="Pfam" id="PF07678">
    <property type="entry name" value="TED_complement"/>
    <property type="match status" value="1"/>
</dbReference>
<dbReference type="Gene3D" id="1.50.10.20">
    <property type="match status" value="1"/>
</dbReference>
<protein>
    <recommendedName>
        <fullName evidence="5">Anaphylatoxin-like domain-containing protein</fullName>
    </recommendedName>
</protein>
<dbReference type="CDD" id="cd00017">
    <property type="entry name" value="ANATO"/>
    <property type="match status" value="1"/>
</dbReference>
<dbReference type="InterPro" id="IPR009048">
    <property type="entry name" value="A-macroglobulin_rcpt-bd"/>
</dbReference>
<feature type="chain" id="PRO_5034785681" description="Anaphylatoxin-like domain-containing protein" evidence="4">
    <location>
        <begin position="22"/>
        <end position="1647"/>
    </location>
</feature>
<dbReference type="GO" id="GO:0004866">
    <property type="term" value="F:endopeptidase inhibitor activity"/>
    <property type="evidence" value="ECO:0007669"/>
    <property type="project" value="InterPro"/>
</dbReference>
<dbReference type="Gene3D" id="6.20.50.160">
    <property type="match status" value="1"/>
</dbReference>
<dbReference type="InterPro" id="IPR008930">
    <property type="entry name" value="Terpenoid_cyclase/PrenylTrfase"/>
</dbReference>
<feature type="domain" description="Anaphylatoxin-like" evidence="5">
    <location>
        <begin position="656"/>
        <end position="692"/>
    </location>
</feature>
<dbReference type="SMART" id="SM01361">
    <property type="entry name" value="A2M_recep"/>
    <property type="match status" value="1"/>
</dbReference>
<name>A0A8C5PND4_9ANUR</name>
<dbReference type="PANTHER" id="PTHR11412">
    <property type="entry name" value="MACROGLOBULIN / COMPLEMENT"/>
    <property type="match status" value="1"/>
</dbReference>
<dbReference type="InterPro" id="IPR050473">
    <property type="entry name" value="A2M/Complement_sys"/>
</dbReference>
<dbReference type="InterPro" id="IPR041425">
    <property type="entry name" value="C3/4/5_MG1"/>
</dbReference>
<dbReference type="GO" id="GO:0005615">
    <property type="term" value="C:extracellular space"/>
    <property type="evidence" value="ECO:0007669"/>
    <property type="project" value="InterPro"/>
</dbReference>
<dbReference type="Gene3D" id="2.60.120.1540">
    <property type="match status" value="1"/>
</dbReference>
<dbReference type="PROSITE" id="PS00477">
    <property type="entry name" value="ALPHA_2_MACROGLOBULIN"/>
    <property type="match status" value="1"/>
</dbReference>
<dbReference type="SUPFAM" id="SSF50242">
    <property type="entry name" value="TIMP-like"/>
    <property type="match status" value="1"/>
</dbReference>
<dbReference type="InterPro" id="IPR018081">
    <property type="entry name" value="Anaphylatoxin_comp_syst"/>
</dbReference>
<keyword evidence="4" id="KW-0732">Signal</keyword>
<feature type="signal peptide" evidence="4">
    <location>
        <begin position="1"/>
        <end position="21"/>
    </location>
</feature>
<dbReference type="Pfam" id="PF17790">
    <property type="entry name" value="MG1"/>
    <property type="match status" value="1"/>
</dbReference>
<dbReference type="SUPFAM" id="SSF47686">
    <property type="entry name" value="Anaphylotoxins (complement system)"/>
    <property type="match status" value="1"/>
</dbReference>
<keyword evidence="7" id="KW-1185">Reference proteome</keyword>
<dbReference type="GeneTree" id="ENSGT00940000155739"/>
<dbReference type="FunFam" id="6.20.50.160:FF:000001">
    <property type="entry name" value="Complement component 4"/>
    <property type="match status" value="1"/>
</dbReference>
<dbReference type="Pfam" id="PF00207">
    <property type="entry name" value="A2M"/>
    <property type="match status" value="1"/>
</dbReference>
<comment type="subcellular location">
    <subcellularLocation>
        <location evidence="1">Secreted</location>
    </subcellularLocation>
</comment>
<dbReference type="Gene3D" id="1.20.91.20">
    <property type="entry name" value="Anaphylotoxins (complement system)"/>
    <property type="match status" value="1"/>
</dbReference>
<keyword evidence="3" id="KW-1015">Disulfide bond</keyword>
<dbReference type="InterPro" id="IPR011626">
    <property type="entry name" value="Alpha-macroglobulin_TED"/>
</dbReference>
<dbReference type="SUPFAM" id="SSF48239">
    <property type="entry name" value="Terpenoid cyclases/Protein prenyltransferases"/>
    <property type="match status" value="1"/>
</dbReference>
<evidence type="ECO:0000313" key="7">
    <source>
        <dbReference type="Proteomes" id="UP000694569"/>
    </source>
</evidence>
<dbReference type="Gene3D" id="2.20.130.20">
    <property type="match status" value="1"/>
</dbReference>
<dbReference type="Ensembl" id="ENSLLET00000026235.1">
    <property type="protein sequence ID" value="ENSLLEP00000025279.1"/>
    <property type="gene ID" value="ENSLLEG00000014765.1"/>
</dbReference>